<feature type="domain" description="SPX" evidence="8">
    <location>
        <begin position="1"/>
        <end position="203"/>
    </location>
</feature>
<comment type="caution">
    <text evidence="9">The sequence shown here is derived from an EMBL/GenBank/DDBJ whole genome shotgun (WGS) entry which is preliminary data.</text>
</comment>
<dbReference type="OMA" id="IRYWNEF"/>
<comment type="subcellular location">
    <subcellularLocation>
        <location evidence="1">Vacuole membrane</location>
        <topology evidence="1">Multi-pass membrane protein</topology>
    </subcellularLocation>
</comment>
<sequence length="883" mass="97424">MKFGRNLDDLSVPEWRAYNLDYNRAKQVVRQLTSDGAAGAQGAISDSDSDEQAAAASAAAASMAPLRALLVEQFDYVNLFLYTKLGEIERKVYYLYQAYQNVLDSSSAGASAGSKSVASAAPSLDDGAGAGAGGAPSVDGLSVASASAPRLLQLDAILYQLIPLSHTLSSLSKYLVLQRIATKKLFKKLVKHSRHRAPAQQFVAQMKEYASKPTPSFLTMDVAPLNYKVANFICELRGHQRAARARRRGSSAGGANGAGASAADRRGSIFTVDFSGVHPQQVPPTPECSFDVSVLLKKNFRLDFLVSDAAVSDLVLNMSAYLNCEPTQPAPRGRMSYTILFDTPRRHPSFIISHEGAETSTLVTYTGGLRKYSYCILPTVILQKLLDYISGAGVESTKNEIYQYFVESKMSPLTRNTIDTMLAQNLTPKCRVTFTRQRFIMSSTPGHDDELADPSADLHDQMSVASWQQYQDEYLMVLDTEVYTTNDPSQVHSLAFPESIASSDTGAETGTTEPPGWDRFPHNHLCIHTNDSLLQKFDASVTTEVKQGVVTSKWSEQALRRLPGPVQNLVESTAAVLFHNLSFVTYMLSCYFNVVPNSTDDANNHYSRLLGLNLLKNAENVQKFTHQLRQEHSIIKARSEMIIKRQLSQNNTHGGYYYNGQHQSSLGSMGGSVGSHTSTPSVFDNDDDYDTNGTDELLEEAGPKDAYAMLLRMQSLQPSVWNQVVVRVLKWNHQWRPQPPPLLTEPDVFGAGGYGSVDEEEGFLGRNYVVEQFQHDYDQVYSHVYFSLAFLAIFVATIELGIVYAVFATLPQGQDLLLRENMGIVVVMVLGMLLSVIFSLVAINLSLSRFTRPRAFHQYVVWASFTVVVNCCIWSAVIMAPHV</sequence>
<feature type="region of interest" description="Disordered" evidence="6">
    <location>
        <begin position="668"/>
        <end position="688"/>
    </location>
</feature>
<dbReference type="RefSeq" id="XP_034009813.1">
    <property type="nucleotide sequence ID" value="XM_034158365.1"/>
</dbReference>
<dbReference type="PANTHER" id="PTHR46140:SF1">
    <property type="entry name" value="VACUOLAR TRANSPORTER CHAPERONE COMPLEX SUBUNIT 4-RELATED"/>
    <property type="match status" value="1"/>
</dbReference>
<keyword evidence="3 7" id="KW-0812">Transmembrane</keyword>
<evidence type="ECO:0000259" key="8">
    <source>
        <dbReference type="PROSITE" id="PS51382"/>
    </source>
</evidence>
<reference evidence="9 10" key="1">
    <citation type="submission" date="2019-07" db="EMBL/GenBank/DDBJ databases">
        <title>Genome assembly of two rare yeast pathogens: Diutina rugosa and Trichomonascus ciferrii.</title>
        <authorList>
            <person name="Mixao V."/>
            <person name="Saus E."/>
            <person name="Hansen A."/>
            <person name="Lass-Flor C."/>
            <person name="Gabaldon T."/>
        </authorList>
    </citation>
    <scope>NUCLEOTIDE SEQUENCE [LARGE SCALE GENOMIC DNA]</scope>
    <source>
        <strain evidence="9 10">CBS 613</strain>
    </source>
</reference>
<dbReference type="AlphaFoldDB" id="A0A642UDM0"/>
<dbReference type="Proteomes" id="UP000449547">
    <property type="component" value="Unassembled WGS sequence"/>
</dbReference>
<dbReference type="GO" id="GO:0006799">
    <property type="term" value="P:polyphosphate biosynthetic process"/>
    <property type="evidence" value="ECO:0007669"/>
    <property type="project" value="UniProtKB-ARBA"/>
</dbReference>
<evidence type="ECO:0000256" key="1">
    <source>
        <dbReference type="ARBA" id="ARBA00004128"/>
    </source>
</evidence>
<keyword evidence="2" id="KW-0926">Vacuole</keyword>
<evidence type="ECO:0000313" key="10">
    <source>
        <dbReference type="Proteomes" id="UP000449547"/>
    </source>
</evidence>
<gene>
    <name evidence="9" type="ORF">DIURU_005389</name>
</gene>
<evidence type="ECO:0000256" key="6">
    <source>
        <dbReference type="SAM" id="MobiDB-lite"/>
    </source>
</evidence>
<evidence type="ECO:0000313" key="9">
    <source>
        <dbReference type="EMBL" id="KAA8897156.1"/>
    </source>
</evidence>
<evidence type="ECO:0000256" key="5">
    <source>
        <dbReference type="ARBA" id="ARBA00023136"/>
    </source>
</evidence>
<dbReference type="EMBL" id="SWFT01000159">
    <property type="protein sequence ID" value="KAA8897156.1"/>
    <property type="molecule type" value="Genomic_DNA"/>
</dbReference>
<dbReference type="OrthoDB" id="5588846at2759"/>
<keyword evidence="4 7" id="KW-1133">Transmembrane helix</keyword>
<accession>A0A642UDM0</accession>
<dbReference type="GeneID" id="54784040"/>
<evidence type="ECO:0000256" key="2">
    <source>
        <dbReference type="ARBA" id="ARBA00022554"/>
    </source>
</evidence>
<keyword evidence="10" id="KW-1185">Reference proteome</keyword>
<protein>
    <recommendedName>
        <fullName evidence="8">SPX domain-containing protein</fullName>
    </recommendedName>
</protein>
<organism evidence="9 10">
    <name type="scientific">Diutina rugosa</name>
    <name type="common">Yeast</name>
    <name type="synonym">Candida rugosa</name>
    <dbReference type="NCBI Taxonomy" id="5481"/>
    <lineage>
        <taxon>Eukaryota</taxon>
        <taxon>Fungi</taxon>
        <taxon>Dikarya</taxon>
        <taxon>Ascomycota</taxon>
        <taxon>Saccharomycotina</taxon>
        <taxon>Pichiomycetes</taxon>
        <taxon>Debaryomycetaceae</taxon>
        <taxon>Diutina</taxon>
    </lineage>
</organism>
<dbReference type="InterPro" id="IPR004331">
    <property type="entry name" value="SPX_dom"/>
</dbReference>
<evidence type="ECO:0000256" key="4">
    <source>
        <dbReference type="ARBA" id="ARBA00022989"/>
    </source>
</evidence>
<feature type="transmembrane region" description="Helical" evidence="7">
    <location>
        <begin position="859"/>
        <end position="880"/>
    </location>
</feature>
<feature type="transmembrane region" description="Helical" evidence="7">
    <location>
        <begin position="784"/>
        <end position="810"/>
    </location>
</feature>
<dbReference type="PANTHER" id="PTHR46140">
    <property type="entry name" value="VACUOLAR TRANSPORTER CHAPERONE 1-RELATED"/>
    <property type="match status" value="1"/>
</dbReference>
<name>A0A642UDM0_DIURU</name>
<dbReference type="GO" id="GO:0033254">
    <property type="term" value="C:vacuolar transporter chaperone complex"/>
    <property type="evidence" value="ECO:0007669"/>
    <property type="project" value="UniProtKB-ARBA"/>
</dbReference>
<feature type="transmembrane region" description="Helical" evidence="7">
    <location>
        <begin position="822"/>
        <end position="847"/>
    </location>
</feature>
<dbReference type="CDD" id="cd14474">
    <property type="entry name" value="SPX_YDR089W"/>
    <property type="match status" value="1"/>
</dbReference>
<keyword evidence="5 7" id="KW-0472">Membrane</keyword>
<dbReference type="PROSITE" id="PS51382">
    <property type="entry name" value="SPX"/>
    <property type="match status" value="1"/>
</dbReference>
<evidence type="ECO:0000256" key="3">
    <source>
        <dbReference type="ARBA" id="ARBA00022692"/>
    </source>
</evidence>
<dbReference type="VEuPathDB" id="FungiDB:DIURU_005389"/>
<dbReference type="GO" id="GO:0005774">
    <property type="term" value="C:vacuolar membrane"/>
    <property type="evidence" value="ECO:0007669"/>
    <property type="project" value="UniProtKB-SubCell"/>
</dbReference>
<dbReference type="InterPro" id="IPR051572">
    <property type="entry name" value="VTC_Complex_Subunit"/>
</dbReference>
<proteinExistence type="predicted"/>
<evidence type="ECO:0000256" key="7">
    <source>
        <dbReference type="SAM" id="Phobius"/>
    </source>
</evidence>